<keyword evidence="5" id="KW-1185">Reference proteome</keyword>
<dbReference type="EMBL" id="CAJOBA010070233">
    <property type="protein sequence ID" value="CAF4387193.1"/>
    <property type="molecule type" value="Genomic_DNA"/>
</dbReference>
<evidence type="ECO:0000313" key="5">
    <source>
        <dbReference type="Proteomes" id="UP000663829"/>
    </source>
</evidence>
<dbReference type="EMBL" id="CAJOBC010001118">
    <property type="protein sequence ID" value="CAF3656931.1"/>
    <property type="molecule type" value="Genomic_DNA"/>
</dbReference>
<dbReference type="Proteomes" id="UP000682733">
    <property type="component" value="Unassembled WGS sequence"/>
</dbReference>
<comment type="caution">
    <text evidence="1">The sequence shown here is derived from an EMBL/GenBank/DDBJ whole genome shotgun (WGS) entry which is preliminary data.</text>
</comment>
<protein>
    <submittedName>
        <fullName evidence="1">Uncharacterized protein</fullName>
    </submittedName>
</protein>
<sequence length="106" mass="12907">MNLRTHTQINYLALHHGDVIVDQQQQEQRQHFRIIKRKNLKQEVIKQINQKWQLKIRTREQQYIFHNIETTAQRIIAKNLLTGGADRNRPIIQQDSEKIYLREFCF</sequence>
<dbReference type="AlphaFoldDB" id="A0A813XSM0"/>
<dbReference type="EMBL" id="CAJNOK010047006">
    <property type="protein sequence ID" value="CAF1585789.1"/>
    <property type="molecule type" value="Genomic_DNA"/>
</dbReference>
<evidence type="ECO:0000313" key="1">
    <source>
        <dbReference type="EMBL" id="CAF0869501.1"/>
    </source>
</evidence>
<dbReference type="Proteomes" id="UP000663829">
    <property type="component" value="Unassembled WGS sequence"/>
</dbReference>
<dbReference type="EMBL" id="CAJNOQ010001118">
    <property type="protein sequence ID" value="CAF0869501.1"/>
    <property type="molecule type" value="Genomic_DNA"/>
</dbReference>
<dbReference type="Proteomes" id="UP000677228">
    <property type="component" value="Unassembled WGS sequence"/>
</dbReference>
<accession>A0A813XSM0</accession>
<organism evidence="1 5">
    <name type="scientific">Didymodactylos carnosus</name>
    <dbReference type="NCBI Taxonomy" id="1234261"/>
    <lineage>
        <taxon>Eukaryota</taxon>
        <taxon>Metazoa</taxon>
        <taxon>Spiralia</taxon>
        <taxon>Gnathifera</taxon>
        <taxon>Rotifera</taxon>
        <taxon>Eurotatoria</taxon>
        <taxon>Bdelloidea</taxon>
        <taxon>Philodinida</taxon>
        <taxon>Philodinidae</taxon>
        <taxon>Didymodactylos</taxon>
    </lineage>
</organism>
<evidence type="ECO:0000313" key="2">
    <source>
        <dbReference type="EMBL" id="CAF1585789.1"/>
    </source>
</evidence>
<gene>
    <name evidence="1" type="ORF">GPM918_LOCUS7024</name>
    <name evidence="2" type="ORF">OVA965_LOCUS41249</name>
    <name evidence="3" type="ORF">SRO942_LOCUS7024</name>
    <name evidence="4" type="ORF">TMI583_LOCUS42845</name>
</gene>
<evidence type="ECO:0000313" key="3">
    <source>
        <dbReference type="EMBL" id="CAF3656931.1"/>
    </source>
</evidence>
<name>A0A813XSM0_9BILA</name>
<dbReference type="Proteomes" id="UP000681722">
    <property type="component" value="Unassembled WGS sequence"/>
</dbReference>
<proteinExistence type="predicted"/>
<evidence type="ECO:0000313" key="4">
    <source>
        <dbReference type="EMBL" id="CAF4387193.1"/>
    </source>
</evidence>
<reference evidence="1" key="1">
    <citation type="submission" date="2021-02" db="EMBL/GenBank/DDBJ databases">
        <authorList>
            <person name="Nowell W R."/>
        </authorList>
    </citation>
    <scope>NUCLEOTIDE SEQUENCE</scope>
</reference>